<reference evidence="2 3" key="1">
    <citation type="submission" date="2024-03" db="EMBL/GenBank/DDBJ databases">
        <title>Mouse gut bacterial collection (mGBC) of GemPharmatech.</title>
        <authorList>
            <person name="He Y."/>
            <person name="Dong L."/>
            <person name="Wu D."/>
            <person name="Gao X."/>
            <person name="Lin Z."/>
        </authorList>
    </citation>
    <scope>NUCLEOTIDE SEQUENCE [LARGE SCALE GENOMIC DNA]</scope>
    <source>
        <strain evidence="2 3">54-13</strain>
    </source>
</reference>
<organism evidence="2 3">
    <name type="scientific">Heminiphilus faecis</name>
    <dbReference type="NCBI Taxonomy" id="2601703"/>
    <lineage>
        <taxon>Bacteria</taxon>
        <taxon>Pseudomonadati</taxon>
        <taxon>Bacteroidota</taxon>
        <taxon>Bacteroidia</taxon>
        <taxon>Bacteroidales</taxon>
        <taxon>Muribaculaceae</taxon>
        <taxon>Heminiphilus</taxon>
    </lineage>
</organism>
<gene>
    <name evidence="2" type="ORF">AAK873_05670</name>
</gene>
<dbReference type="InterPro" id="IPR029127">
    <property type="entry name" value="MvaI_BcnI"/>
</dbReference>
<evidence type="ECO:0000313" key="3">
    <source>
        <dbReference type="Proteomes" id="UP001565200"/>
    </source>
</evidence>
<dbReference type="GO" id="GO:0004519">
    <property type="term" value="F:endonuclease activity"/>
    <property type="evidence" value="ECO:0007669"/>
    <property type="project" value="UniProtKB-KW"/>
</dbReference>
<dbReference type="Proteomes" id="UP001565200">
    <property type="component" value="Unassembled WGS sequence"/>
</dbReference>
<dbReference type="CDD" id="cd22347">
    <property type="entry name" value="PDDEXK_nuclease"/>
    <property type="match status" value="1"/>
</dbReference>
<evidence type="ECO:0000259" key="1">
    <source>
        <dbReference type="Pfam" id="PF15515"/>
    </source>
</evidence>
<dbReference type="InterPro" id="IPR043004">
    <property type="entry name" value="MvaI_BcnI_cat"/>
</dbReference>
<keyword evidence="2" id="KW-0255">Endonuclease</keyword>
<feature type="domain" description="MvaI/BcnI restriction endonuclease" evidence="1">
    <location>
        <begin position="4"/>
        <end position="212"/>
    </location>
</feature>
<dbReference type="InterPro" id="IPR043005">
    <property type="entry name" value="MvaI_BcnI_rec"/>
</dbReference>
<name>A0ABV4CUR6_9BACT</name>
<dbReference type="EMBL" id="JBCLPP010000012">
    <property type="protein sequence ID" value="MEY8245104.1"/>
    <property type="molecule type" value="Genomic_DNA"/>
</dbReference>
<accession>A0ABV4CUR6</accession>
<comment type="caution">
    <text evidence="2">The sequence shown here is derived from an EMBL/GenBank/DDBJ whole genome shotgun (WGS) entry which is preliminary data.</text>
</comment>
<dbReference type="Gene3D" id="3.40.210.20">
    <property type="entry name" value="MvaI/BcnI restriction endonuclease, catalytic domain"/>
    <property type="match status" value="1"/>
</dbReference>
<keyword evidence="2" id="KW-0378">Hydrolase</keyword>
<dbReference type="Gene3D" id="3.30.70.3570">
    <property type="entry name" value="MvaI/BcnI restriction endonuclease, recognition domain"/>
    <property type="match status" value="1"/>
</dbReference>
<keyword evidence="2" id="KW-0540">Nuclease</keyword>
<dbReference type="Pfam" id="PF15515">
    <property type="entry name" value="MvaI_BcnI"/>
    <property type="match status" value="1"/>
</dbReference>
<evidence type="ECO:0000313" key="2">
    <source>
        <dbReference type="EMBL" id="MEY8245104.1"/>
    </source>
</evidence>
<sequence length="219" mass="25259">MCQRLEDYIGVVENNIDEPDLFGYEIKAHRNSVGSYITLFTKSPDFPKGANSILKDRYGVPYDDIPELKKLHTSMFADRGNTFNNRLSFRLINDRENKVLKIGIFDLGTGRLIDSSTGYTYNCLNKILHKKLIDLFYVSAERKYVDDKEFFHFNQATIYSKPSLERFLSLVDKGLIMYDIRIGSYKSGKSMGKAHDHGSGFRILEGNLRLLFDEKENVQ</sequence>
<dbReference type="RefSeq" id="WP_205523818.1">
    <property type="nucleotide sequence ID" value="NZ_JBCLPP010000012.1"/>
</dbReference>
<keyword evidence="3" id="KW-1185">Reference proteome</keyword>
<protein>
    <submittedName>
        <fullName evidence="2">MvaI/BcnI family restriction endonuclease</fullName>
    </submittedName>
</protein>
<proteinExistence type="predicted"/>